<feature type="chain" id="PRO_5013567109" evidence="13">
    <location>
        <begin position="19"/>
        <end position="506"/>
    </location>
</feature>
<evidence type="ECO:0000256" key="4">
    <source>
        <dbReference type="ARBA" id="ARBA00022692"/>
    </source>
</evidence>
<feature type="compositionally biased region" description="Basic and acidic residues" evidence="11">
    <location>
        <begin position="85"/>
        <end position="101"/>
    </location>
</feature>
<evidence type="ECO:0000256" key="1">
    <source>
        <dbReference type="ARBA" id="ARBA00004138"/>
    </source>
</evidence>
<protein>
    <submittedName>
        <fullName evidence="14">Putative transmembrane protein</fullName>
    </submittedName>
</protein>
<reference evidence="14 15" key="1">
    <citation type="journal article" date="2017" name="PLoS Biol.">
        <title>The sea cucumber genome provides insights into morphological evolution and visceral regeneration.</title>
        <authorList>
            <person name="Zhang X."/>
            <person name="Sun L."/>
            <person name="Yuan J."/>
            <person name="Sun Y."/>
            <person name="Gao Y."/>
            <person name="Zhang L."/>
            <person name="Li S."/>
            <person name="Dai H."/>
            <person name="Hamel J.F."/>
            <person name="Liu C."/>
            <person name="Yu Y."/>
            <person name="Liu S."/>
            <person name="Lin W."/>
            <person name="Guo K."/>
            <person name="Jin S."/>
            <person name="Xu P."/>
            <person name="Storey K.B."/>
            <person name="Huan P."/>
            <person name="Zhang T."/>
            <person name="Zhou Y."/>
            <person name="Zhang J."/>
            <person name="Lin C."/>
            <person name="Li X."/>
            <person name="Xing L."/>
            <person name="Huo D."/>
            <person name="Sun M."/>
            <person name="Wang L."/>
            <person name="Mercier A."/>
            <person name="Li F."/>
            <person name="Yang H."/>
            <person name="Xiang J."/>
        </authorList>
    </citation>
    <scope>NUCLEOTIDE SEQUENCE [LARGE SCALE GENOMIC DNA]</scope>
    <source>
        <strain evidence="14">Shaxun</strain>
        <tissue evidence="14">Muscle</tissue>
    </source>
</reference>
<dbReference type="EMBL" id="MRZV01000441">
    <property type="protein sequence ID" value="PIK49927.1"/>
    <property type="molecule type" value="Genomic_DNA"/>
</dbReference>
<dbReference type="GO" id="GO:0016020">
    <property type="term" value="C:membrane"/>
    <property type="evidence" value="ECO:0007669"/>
    <property type="project" value="UniProtKB-SubCell"/>
</dbReference>
<feature type="signal peptide" evidence="13">
    <location>
        <begin position="1"/>
        <end position="18"/>
    </location>
</feature>
<accession>A0A2G8KPM9</accession>
<dbReference type="InterPro" id="IPR029409">
    <property type="entry name" value="TMEM237"/>
</dbReference>
<keyword evidence="4 12" id="KW-0812">Transmembrane</keyword>
<keyword evidence="7" id="KW-0969">Cilium</keyword>
<dbReference type="GO" id="GO:0060271">
    <property type="term" value="P:cilium assembly"/>
    <property type="evidence" value="ECO:0007669"/>
    <property type="project" value="TreeGrafter"/>
</dbReference>
<evidence type="ECO:0000256" key="9">
    <source>
        <dbReference type="ARBA" id="ARBA00023273"/>
    </source>
</evidence>
<keyword evidence="9" id="KW-0966">Cell projection</keyword>
<evidence type="ECO:0000313" key="15">
    <source>
        <dbReference type="Proteomes" id="UP000230750"/>
    </source>
</evidence>
<comment type="function">
    <text evidence="10">Component of the transition zone in primary cilia. Required for ciliogenesis.</text>
</comment>
<comment type="subcellular location">
    <subcellularLocation>
        <location evidence="1">Cell projection</location>
        <location evidence="1">Cilium</location>
    </subcellularLocation>
    <subcellularLocation>
        <location evidence="2">Membrane</location>
        <topology evidence="2">Multi-pass membrane protein</topology>
    </subcellularLocation>
</comment>
<evidence type="ECO:0000256" key="10">
    <source>
        <dbReference type="ARBA" id="ARBA00025631"/>
    </source>
</evidence>
<evidence type="ECO:0000313" key="14">
    <source>
        <dbReference type="EMBL" id="PIK49927.1"/>
    </source>
</evidence>
<keyword evidence="13" id="KW-0732">Signal</keyword>
<dbReference type="Proteomes" id="UP000230750">
    <property type="component" value="Unassembled WGS sequence"/>
</dbReference>
<evidence type="ECO:0000256" key="6">
    <source>
        <dbReference type="ARBA" id="ARBA00022989"/>
    </source>
</evidence>
<sequence length="506" mass="56820">MGKYKLIILIDFVAVVHFELSCRAMQSLSNLDTPSKRRSLPPLKPLSEEDTPKKNSAPLRRTKKKKPADLSDTKTSAGDETALSEDVKGHGEDDIETEGKNTRRKKRQSYPSMDQEELENATEEVPSLERRGKSPASRKKKRVQRSVSNEILEDSLPTNGHLTAKNRKSKNKTPRDDIDGSPLKQTQRSITGGKGKRKKKSSRPLLSGDENYHADVETQSVDLMVSKEDIIAEETKTEPPAVNSVSILPSQPVGRLFMERKSDFTSEDKNRLAKRREQELQAQADIPQETKVTTTQTALISHQAFLTCSLFCHGLLAGYALWQCIVVFVLSSQIPNSDTSGMVQFLEQYSRLALSASSIFYLLYAVCTVSVFDRFDVGRPDRKFFRGLVTFQTGAISTLVYLICLVFSVSITAIDDRIGLYQKTELPYCGDCLESDSLWDDEDASSRLTTWKVINVIRAVGAILGWLIITVTPQTDYTSRHLHDAEEPLWEEQEMSEMTNIADMNI</sequence>
<dbReference type="AlphaFoldDB" id="A0A2G8KPM9"/>
<gene>
    <name evidence="14" type="ORF">BSL78_13197</name>
</gene>
<keyword evidence="8 12" id="KW-0472">Membrane</keyword>
<evidence type="ECO:0000256" key="13">
    <source>
        <dbReference type="SAM" id="SignalP"/>
    </source>
</evidence>
<comment type="similarity">
    <text evidence="3">Belongs to the TMEM237 family.</text>
</comment>
<evidence type="ECO:0000256" key="5">
    <source>
        <dbReference type="ARBA" id="ARBA00022794"/>
    </source>
</evidence>
<dbReference type="PANTHER" id="PTHR28388:SF1">
    <property type="entry name" value="TRANSMEMBRANE PROTEIN 237"/>
    <property type="match status" value="1"/>
</dbReference>
<evidence type="ECO:0000256" key="12">
    <source>
        <dbReference type="SAM" id="Phobius"/>
    </source>
</evidence>
<feature type="transmembrane region" description="Helical" evidence="12">
    <location>
        <begin position="304"/>
        <end position="331"/>
    </location>
</feature>
<evidence type="ECO:0000256" key="8">
    <source>
        <dbReference type="ARBA" id="ARBA00023136"/>
    </source>
</evidence>
<comment type="caution">
    <text evidence="14">The sequence shown here is derived from an EMBL/GenBank/DDBJ whole genome shotgun (WGS) entry which is preliminary data.</text>
</comment>
<evidence type="ECO:0000256" key="11">
    <source>
        <dbReference type="SAM" id="MobiDB-lite"/>
    </source>
</evidence>
<keyword evidence="6 12" id="KW-1133">Transmembrane helix</keyword>
<name>A0A2G8KPM9_STIJA</name>
<dbReference type="PANTHER" id="PTHR28388">
    <property type="entry name" value="TRANSMEMBRANE PROTEIN 237"/>
    <property type="match status" value="1"/>
</dbReference>
<feature type="transmembrane region" description="Helical" evidence="12">
    <location>
        <begin position="392"/>
        <end position="414"/>
    </location>
</feature>
<organism evidence="14 15">
    <name type="scientific">Stichopus japonicus</name>
    <name type="common">Sea cucumber</name>
    <dbReference type="NCBI Taxonomy" id="307972"/>
    <lineage>
        <taxon>Eukaryota</taxon>
        <taxon>Metazoa</taxon>
        <taxon>Echinodermata</taxon>
        <taxon>Eleutherozoa</taxon>
        <taxon>Echinozoa</taxon>
        <taxon>Holothuroidea</taxon>
        <taxon>Aspidochirotacea</taxon>
        <taxon>Aspidochirotida</taxon>
        <taxon>Stichopodidae</taxon>
        <taxon>Apostichopus</taxon>
    </lineage>
</organism>
<dbReference type="OrthoDB" id="550113at2759"/>
<feature type="region of interest" description="Disordered" evidence="11">
    <location>
        <begin position="31"/>
        <end position="214"/>
    </location>
</feature>
<evidence type="ECO:0000256" key="3">
    <source>
        <dbReference type="ARBA" id="ARBA00008783"/>
    </source>
</evidence>
<keyword evidence="15" id="KW-1185">Reference proteome</keyword>
<keyword evidence="5" id="KW-0970">Cilium biogenesis/degradation</keyword>
<dbReference type="Pfam" id="PF15383">
    <property type="entry name" value="TMEM237"/>
    <property type="match status" value="1"/>
</dbReference>
<evidence type="ECO:0000256" key="7">
    <source>
        <dbReference type="ARBA" id="ARBA00023069"/>
    </source>
</evidence>
<dbReference type="STRING" id="307972.A0A2G8KPM9"/>
<proteinExistence type="inferred from homology"/>
<evidence type="ECO:0000256" key="2">
    <source>
        <dbReference type="ARBA" id="ARBA00004141"/>
    </source>
</evidence>
<dbReference type="GO" id="GO:0035869">
    <property type="term" value="C:ciliary transition zone"/>
    <property type="evidence" value="ECO:0007669"/>
    <property type="project" value="TreeGrafter"/>
</dbReference>
<feature type="transmembrane region" description="Helical" evidence="12">
    <location>
        <begin position="352"/>
        <end position="372"/>
    </location>
</feature>